<gene>
    <name evidence="2" type="ORF">MHEL_55930</name>
</gene>
<proteinExistence type="predicted"/>
<dbReference type="EMBL" id="AP022596">
    <property type="protein sequence ID" value="BBY67350.1"/>
    <property type="molecule type" value="Genomic_DNA"/>
</dbReference>
<feature type="region of interest" description="Disordered" evidence="1">
    <location>
        <begin position="1"/>
        <end position="20"/>
    </location>
</feature>
<accession>A0A7I7TEC2</accession>
<sequence length="76" mass="8352">MPNQATFAIDPDLQQQTTHGRAMPLTVNVRGVLEDRLEELGSPADGANDVTPEFGKRRLIPLHNPVARALQMQVHA</sequence>
<protein>
    <submittedName>
        <fullName evidence="2">Uncharacterized protein</fullName>
    </submittedName>
</protein>
<evidence type="ECO:0000256" key="1">
    <source>
        <dbReference type="SAM" id="MobiDB-lite"/>
    </source>
</evidence>
<dbReference type="AlphaFoldDB" id="A0A7I7TEC2"/>
<evidence type="ECO:0000313" key="3">
    <source>
        <dbReference type="Proteomes" id="UP000467148"/>
    </source>
</evidence>
<keyword evidence="3" id="KW-1185">Reference proteome</keyword>
<dbReference type="KEGG" id="mhev:MHEL_55930"/>
<evidence type="ECO:0000313" key="2">
    <source>
        <dbReference type="EMBL" id="BBY67350.1"/>
    </source>
</evidence>
<organism evidence="2 3">
    <name type="scientific">Mycolicibacterium helvum</name>
    <dbReference type="NCBI Taxonomy" id="1534349"/>
    <lineage>
        <taxon>Bacteria</taxon>
        <taxon>Bacillati</taxon>
        <taxon>Actinomycetota</taxon>
        <taxon>Actinomycetes</taxon>
        <taxon>Mycobacteriales</taxon>
        <taxon>Mycobacteriaceae</taxon>
        <taxon>Mycolicibacterium</taxon>
    </lineage>
</organism>
<name>A0A7I7TEC2_9MYCO</name>
<dbReference type="Proteomes" id="UP000467148">
    <property type="component" value="Chromosome"/>
</dbReference>
<reference evidence="2 3" key="1">
    <citation type="journal article" date="2019" name="Emerg. Microbes Infect.">
        <title>Comprehensive subspecies identification of 175 nontuberculous mycobacteria species based on 7547 genomic profiles.</title>
        <authorList>
            <person name="Matsumoto Y."/>
            <person name="Kinjo T."/>
            <person name="Motooka D."/>
            <person name="Nabeya D."/>
            <person name="Jung N."/>
            <person name="Uechi K."/>
            <person name="Horii T."/>
            <person name="Iida T."/>
            <person name="Fujita J."/>
            <person name="Nakamura S."/>
        </authorList>
    </citation>
    <scope>NUCLEOTIDE SEQUENCE [LARGE SCALE GENOMIC DNA]</scope>
    <source>
        <strain evidence="2 3">JCM 30396</strain>
    </source>
</reference>